<evidence type="ECO:0000313" key="2">
    <source>
        <dbReference type="Proteomes" id="UP000179018"/>
    </source>
</evidence>
<evidence type="ECO:0008006" key="3">
    <source>
        <dbReference type="Google" id="ProtNLM"/>
    </source>
</evidence>
<sequence length="103" mass="12032">MNKKLDKKYLDETPLDNYEKELKEFLDKGEFVSDPNFKETKKILEEAAKNHIELQESKSITLRVKKKDLIKLKARAARNNIPYQTLIGLLINHYAEGKTKLTL</sequence>
<dbReference type="AlphaFoldDB" id="A0A1F8B6K2"/>
<protein>
    <recommendedName>
        <fullName evidence="3">Antitoxin</fullName>
    </recommendedName>
</protein>
<gene>
    <name evidence="1" type="ORF">A3A75_01840</name>
</gene>
<organism evidence="1 2">
    <name type="scientific">Candidatus Woesebacteria bacterium RIFCSPLOWO2_01_FULL_39_10</name>
    <dbReference type="NCBI Taxonomy" id="1802516"/>
    <lineage>
        <taxon>Bacteria</taxon>
        <taxon>Candidatus Woeseibacteriota</taxon>
    </lineage>
</organism>
<dbReference type="STRING" id="1802516.A3A75_01840"/>
<name>A0A1F8B6K2_9BACT</name>
<proteinExistence type="predicted"/>
<accession>A0A1F8B6K2</accession>
<comment type="caution">
    <text evidence="1">The sequence shown here is derived from an EMBL/GenBank/DDBJ whole genome shotgun (WGS) entry which is preliminary data.</text>
</comment>
<dbReference type="EMBL" id="MGHC01000023">
    <property type="protein sequence ID" value="OGM59329.1"/>
    <property type="molecule type" value="Genomic_DNA"/>
</dbReference>
<evidence type="ECO:0000313" key="1">
    <source>
        <dbReference type="EMBL" id="OGM59329.1"/>
    </source>
</evidence>
<reference evidence="1 2" key="1">
    <citation type="journal article" date="2016" name="Nat. Commun.">
        <title>Thousands of microbial genomes shed light on interconnected biogeochemical processes in an aquifer system.</title>
        <authorList>
            <person name="Anantharaman K."/>
            <person name="Brown C.T."/>
            <person name="Hug L.A."/>
            <person name="Sharon I."/>
            <person name="Castelle C.J."/>
            <person name="Probst A.J."/>
            <person name="Thomas B.C."/>
            <person name="Singh A."/>
            <person name="Wilkins M.J."/>
            <person name="Karaoz U."/>
            <person name="Brodie E.L."/>
            <person name="Williams K.H."/>
            <person name="Hubbard S.S."/>
            <person name="Banfield J.F."/>
        </authorList>
    </citation>
    <scope>NUCLEOTIDE SEQUENCE [LARGE SCALE GENOMIC DNA]</scope>
</reference>
<dbReference type="Proteomes" id="UP000179018">
    <property type="component" value="Unassembled WGS sequence"/>
</dbReference>